<evidence type="ECO:0000313" key="2">
    <source>
        <dbReference type="Proteomes" id="UP000473278"/>
    </source>
</evidence>
<protein>
    <recommendedName>
        <fullName evidence="3">DUF883 domain-containing protein</fullName>
    </recommendedName>
</protein>
<reference evidence="1 2" key="1">
    <citation type="submission" date="2020-02" db="EMBL/GenBank/DDBJ databases">
        <title>Balneolaceae bacterium YR4-1, complete genome.</title>
        <authorList>
            <person name="Li Y."/>
            <person name="Wu S."/>
        </authorList>
    </citation>
    <scope>NUCLEOTIDE SEQUENCE [LARGE SCALE GENOMIC DNA]</scope>
    <source>
        <strain evidence="1 2">YR4-1</strain>
    </source>
</reference>
<accession>A0A6M1ST48</accession>
<name>A0A6M1ST48_9BACT</name>
<keyword evidence="2" id="KW-1185">Reference proteome</keyword>
<organism evidence="1 2">
    <name type="scientific">Halalkalibaculum roseum</name>
    <dbReference type="NCBI Taxonomy" id="2709311"/>
    <lineage>
        <taxon>Bacteria</taxon>
        <taxon>Pseudomonadati</taxon>
        <taxon>Balneolota</taxon>
        <taxon>Balneolia</taxon>
        <taxon>Balneolales</taxon>
        <taxon>Balneolaceae</taxon>
        <taxon>Halalkalibaculum</taxon>
    </lineage>
</organism>
<gene>
    <name evidence="1" type="ORF">G3570_05425</name>
</gene>
<dbReference type="AlphaFoldDB" id="A0A6M1ST48"/>
<dbReference type="EMBL" id="JAALLT010000002">
    <property type="protein sequence ID" value="NGP76060.1"/>
    <property type="molecule type" value="Genomic_DNA"/>
</dbReference>
<comment type="caution">
    <text evidence="1">The sequence shown here is derived from an EMBL/GenBank/DDBJ whole genome shotgun (WGS) entry which is preliminary data.</text>
</comment>
<dbReference type="Proteomes" id="UP000473278">
    <property type="component" value="Unassembled WGS sequence"/>
</dbReference>
<proteinExistence type="predicted"/>
<evidence type="ECO:0000313" key="1">
    <source>
        <dbReference type="EMBL" id="NGP76060.1"/>
    </source>
</evidence>
<sequence length="70" mass="7993">MDEEILQNLNRRLDNALDRGRKVVKDEQLSERLDELKDQAESTIRKHPLKSVAIGLLAGYIVGKIFSSEE</sequence>
<evidence type="ECO:0008006" key="3">
    <source>
        <dbReference type="Google" id="ProtNLM"/>
    </source>
</evidence>